<dbReference type="GO" id="GO:0005829">
    <property type="term" value="C:cytosol"/>
    <property type="evidence" value="ECO:0007669"/>
    <property type="project" value="TreeGrafter"/>
</dbReference>
<evidence type="ECO:0000259" key="8">
    <source>
        <dbReference type="PROSITE" id="PS51194"/>
    </source>
</evidence>
<keyword evidence="4" id="KW-0067">ATP-binding</keyword>
<dbReference type="GO" id="GO:0016787">
    <property type="term" value="F:hydrolase activity"/>
    <property type="evidence" value="ECO:0007669"/>
    <property type="project" value="UniProtKB-KW"/>
</dbReference>
<gene>
    <name evidence="9" type="ordered locus">PCC8801_0510</name>
</gene>
<dbReference type="Pfam" id="PF00270">
    <property type="entry name" value="DEAD"/>
    <property type="match status" value="1"/>
</dbReference>
<dbReference type="InterPro" id="IPR050079">
    <property type="entry name" value="DEAD_box_RNA_helicase"/>
</dbReference>
<protein>
    <submittedName>
        <fullName evidence="9">CRISPR-associated helicase, Cyano-type</fullName>
    </submittedName>
</protein>
<keyword evidence="2" id="KW-0378">Hydrolase</keyword>
<evidence type="ECO:0000256" key="4">
    <source>
        <dbReference type="ARBA" id="ARBA00022840"/>
    </source>
</evidence>
<dbReference type="SMART" id="SM00490">
    <property type="entry name" value="HELICc"/>
    <property type="match status" value="1"/>
</dbReference>
<evidence type="ECO:0000256" key="6">
    <source>
        <dbReference type="ARBA" id="ARBA00038437"/>
    </source>
</evidence>
<dbReference type="HOGENOM" id="CLU_382982_0_0_3"/>
<keyword evidence="1" id="KW-0547">Nucleotide-binding</keyword>
<dbReference type="Pfam" id="PF22590">
    <property type="entry name" value="Cas3-like_C_2"/>
    <property type="match status" value="1"/>
</dbReference>
<dbReference type="NCBIfam" id="TIGR03158">
    <property type="entry name" value="cas3_cyano"/>
    <property type="match status" value="1"/>
</dbReference>
<dbReference type="EMBL" id="CP001287">
    <property type="protein sequence ID" value="ACK64601.1"/>
    <property type="molecule type" value="Genomic_DNA"/>
</dbReference>
<keyword evidence="5" id="KW-0051">Antiviral defense</keyword>
<evidence type="ECO:0000256" key="3">
    <source>
        <dbReference type="ARBA" id="ARBA00022806"/>
    </source>
</evidence>
<dbReference type="STRING" id="41431.PCC8801_0510"/>
<keyword evidence="10" id="KW-1185">Reference proteome</keyword>
<dbReference type="eggNOG" id="COG1203">
    <property type="taxonomic scope" value="Bacteria"/>
</dbReference>
<dbReference type="SMART" id="SM00487">
    <property type="entry name" value="DEXDc"/>
    <property type="match status" value="1"/>
</dbReference>
<evidence type="ECO:0000256" key="1">
    <source>
        <dbReference type="ARBA" id="ARBA00022741"/>
    </source>
</evidence>
<dbReference type="PANTHER" id="PTHR47959">
    <property type="entry name" value="ATP-DEPENDENT RNA HELICASE RHLE-RELATED"/>
    <property type="match status" value="1"/>
</dbReference>
<dbReference type="InterPro" id="IPR001650">
    <property type="entry name" value="Helicase_C-like"/>
</dbReference>
<proteinExistence type="inferred from homology"/>
<feature type="domain" description="Helicase C-terminal" evidence="8">
    <location>
        <begin position="291"/>
        <end position="437"/>
    </location>
</feature>
<dbReference type="GO" id="GO:0005524">
    <property type="term" value="F:ATP binding"/>
    <property type="evidence" value="ECO:0007669"/>
    <property type="project" value="UniProtKB-KW"/>
</dbReference>
<dbReference type="RefSeq" id="WP_012593878.1">
    <property type="nucleotide sequence ID" value="NC_011726.1"/>
</dbReference>
<dbReference type="InterPro" id="IPR027417">
    <property type="entry name" value="P-loop_NTPase"/>
</dbReference>
<dbReference type="InterPro" id="IPR054712">
    <property type="entry name" value="Cas3-like_dom"/>
</dbReference>
<dbReference type="PROSITE" id="PS51192">
    <property type="entry name" value="HELICASE_ATP_BIND_1"/>
    <property type="match status" value="1"/>
</dbReference>
<dbReference type="Gene3D" id="3.40.50.300">
    <property type="entry name" value="P-loop containing nucleotide triphosphate hydrolases"/>
    <property type="match status" value="2"/>
</dbReference>
<evidence type="ECO:0000313" key="10">
    <source>
        <dbReference type="Proteomes" id="UP000008204"/>
    </source>
</evidence>
<evidence type="ECO:0000259" key="7">
    <source>
        <dbReference type="PROSITE" id="PS51192"/>
    </source>
</evidence>
<organism evidence="9 10">
    <name type="scientific">Rippkaea orientalis (strain PCC 8801 / RF-1)</name>
    <name type="common">Cyanothece sp. (strain PCC 8801)</name>
    <dbReference type="NCBI Taxonomy" id="41431"/>
    <lineage>
        <taxon>Bacteria</taxon>
        <taxon>Bacillati</taxon>
        <taxon>Cyanobacteriota</taxon>
        <taxon>Cyanophyceae</taxon>
        <taxon>Oscillatoriophycideae</taxon>
        <taxon>Chroococcales</taxon>
        <taxon>Aphanothecaceae</taxon>
        <taxon>Rippkaea</taxon>
        <taxon>Rippkaea orientalis</taxon>
    </lineage>
</organism>
<accession>B7JVN0</accession>
<comment type="similarity">
    <text evidence="6">Belongs to the DEAD box helicase family.</text>
</comment>
<dbReference type="GO" id="GO:0051607">
    <property type="term" value="P:defense response to virus"/>
    <property type="evidence" value="ECO:0007669"/>
    <property type="project" value="UniProtKB-KW"/>
</dbReference>
<keyword evidence="3" id="KW-0347">Helicase</keyword>
<dbReference type="InterPro" id="IPR017575">
    <property type="entry name" value="CRISPR-assoc_helicase_Cas3"/>
</dbReference>
<dbReference type="KEGG" id="cyp:PCC8801_0510"/>
<dbReference type="PROSITE" id="PS51194">
    <property type="entry name" value="HELICASE_CTER"/>
    <property type="match status" value="1"/>
</dbReference>
<dbReference type="GO" id="GO:0003724">
    <property type="term" value="F:RNA helicase activity"/>
    <property type="evidence" value="ECO:0007669"/>
    <property type="project" value="TreeGrafter"/>
</dbReference>
<dbReference type="Proteomes" id="UP000008204">
    <property type="component" value="Chromosome"/>
</dbReference>
<dbReference type="PANTHER" id="PTHR47959:SF13">
    <property type="entry name" value="ATP-DEPENDENT RNA HELICASE RHLE"/>
    <property type="match status" value="1"/>
</dbReference>
<dbReference type="InterPro" id="IPR014001">
    <property type="entry name" value="Helicase_ATP-bd"/>
</dbReference>
<dbReference type="GO" id="GO:0003676">
    <property type="term" value="F:nucleic acid binding"/>
    <property type="evidence" value="ECO:0007669"/>
    <property type="project" value="InterPro"/>
</dbReference>
<dbReference type="OrthoDB" id="415697at2"/>
<dbReference type="InterPro" id="IPR011545">
    <property type="entry name" value="DEAD/DEAH_box_helicase_dom"/>
</dbReference>
<evidence type="ECO:0000256" key="2">
    <source>
        <dbReference type="ARBA" id="ARBA00022801"/>
    </source>
</evidence>
<dbReference type="SUPFAM" id="SSF52540">
    <property type="entry name" value="P-loop containing nucleoside triphosphate hydrolases"/>
    <property type="match status" value="1"/>
</dbReference>
<reference evidence="10" key="1">
    <citation type="journal article" date="2011" name="MBio">
        <title>Novel metabolic attributes of the genus Cyanothece, comprising a group of unicellular nitrogen-fixing Cyanobacteria.</title>
        <authorList>
            <person name="Bandyopadhyay A."/>
            <person name="Elvitigala T."/>
            <person name="Welsh E."/>
            <person name="Stockel J."/>
            <person name="Liberton M."/>
            <person name="Min H."/>
            <person name="Sherman L.A."/>
            <person name="Pakrasi H.B."/>
        </authorList>
    </citation>
    <scope>NUCLEOTIDE SEQUENCE [LARGE SCALE GENOMIC DNA]</scope>
    <source>
        <strain evidence="10">PCC 8801</strain>
    </source>
</reference>
<evidence type="ECO:0000256" key="5">
    <source>
        <dbReference type="ARBA" id="ARBA00023118"/>
    </source>
</evidence>
<evidence type="ECO:0000313" key="9">
    <source>
        <dbReference type="EMBL" id="ACK64601.1"/>
    </source>
</evidence>
<name>B7JVN0_RIPO1</name>
<dbReference type="AlphaFoldDB" id="B7JVN0"/>
<sequence>MKINLKPLYSKLNAGVGNCPLGCQEMCRVQQQAPQFKAPSGCNCPLYQHQAESYPYLTKGDTDIIFITAPTAGGKSLLASLPSLLDPNFRMMGLYPTIELVEDQTEQQNNYHNLFGLNSEERIDKLFGVELTQRIKEFNSNRFQQLWLAIETKEVILTNPDIFHLMTHFRYRDNAYGTDELPLALAKFPDLWVFDEFHIFGAHQETAVLNSMMLIRRTQQQKKRFLFTSATVKTDFVEQLKQTGLKIKEIAGEYKSEAQQGYRQILQAVELSIINLKEEDGFSWLINNAAKIRKILKAEDKGRGLIILNSVVMVRRISQELQSLLPEIVVREISGRIDRKERSQTQQLLQEEEKPVLVVATSAVDVGVDFRIHLLITESSDSATVIQRLGRLGRHSGFSNYQAFLLLSGRTPWVINRLQEKLESKQDVTREELIEAIQYAFDPPKEYQEYRNRWGAIQVQGMFSQMMGSNAKVMQSIKERMSEDLKRVYGNKLENKAWYAMGHNCLGKAIQSELLRFRGGSTLQAAVWDEQRFYTYDLLRLLPYATVDILDRETFLKAATKAGHIEEAFPSQYLQVYLRIEQWLDKRLNLNLFCNRESDELLVGKLFLITRLKLDGHPQSDVISCLSRCNLLTFLVPVDRSRTQSHWEVSYCLHLNPLFGLYRLKDASEQAYACAFNQDALLLEALNWKLTKFYRERSLIF</sequence>
<feature type="domain" description="Helicase ATP-binding" evidence="7">
    <location>
        <begin position="56"/>
        <end position="250"/>
    </location>
</feature>